<evidence type="ECO:0000313" key="1">
    <source>
        <dbReference type="EMBL" id="GHD45387.1"/>
    </source>
</evidence>
<reference evidence="1" key="1">
    <citation type="journal article" date="2014" name="Int. J. Syst. Evol. Microbiol.">
        <title>Complete genome sequence of Corynebacterium casei LMG S-19264T (=DSM 44701T), isolated from a smear-ripened cheese.</title>
        <authorList>
            <consortium name="US DOE Joint Genome Institute (JGI-PGF)"/>
            <person name="Walter F."/>
            <person name="Albersmeier A."/>
            <person name="Kalinowski J."/>
            <person name="Ruckert C."/>
        </authorList>
    </citation>
    <scope>NUCLEOTIDE SEQUENCE</scope>
    <source>
        <strain evidence="1">KCTC 42651</strain>
    </source>
</reference>
<accession>A0A918XQ61</accession>
<gene>
    <name evidence="1" type="ORF">GCM10017083_13260</name>
</gene>
<reference evidence="1" key="2">
    <citation type="submission" date="2020-09" db="EMBL/GenBank/DDBJ databases">
        <authorList>
            <person name="Sun Q."/>
            <person name="Kim S."/>
        </authorList>
    </citation>
    <scope>NUCLEOTIDE SEQUENCE</scope>
    <source>
        <strain evidence="1">KCTC 42651</strain>
    </source>
</reference>
<dbReference type="AlphaFoldDB" id="A0A918XQ61"/>
<proteinExistence type="predicted"/>
<sequence length="96" mass="10556">MPLDKFRRSLAGEAPPEGASPALAALWHQGRGDWQAAHEAVMSDGSKEAAWVHAHLHRVEGDESNAAYWYNRAGQPHCQEPLDSEWADLVITLMPG</sequence>
<name>A0A918XQ61_9PROT</name>
<keyword evidence="2" id="KW-1185">Reference proteome</keyword>
<dbReference type="Proteomes" id="UP000630353">
    <property type="component" value="Unassembled WGS sequence"/>
</dbReference>
<evidence type="ECO:0000313" key="2">
    <source>
        <dbReference type="Proteomes" id="UP000630353"/>
    </source>
</evidence>
<dbReference type="EMBL" id="BMZS01000003">
    <property type="protein sequence ID" value="GHD45387.1"/>
    <property type="molecule type" value="Genomic_DNA"/>
</dbReference>
<protein>
    <submittedName>
        <fullName evidence="1">Uncharacterized protein</fullName>
    </submittedName>
</protein>
<dbReference type="RefSeq" id="WP_189988168.1">
    <property type="nucleotide sequence ID" value="NZ_BMZS01000003.1"/>
</dbReference>
<comment type="caution">
    <text evidence="1">The sequence shown here is derived from an EMBL/GenBank/DDBJ whole genome shotgun (WGS) entry which is preliminary data.</text>
</comment>
<organism evidence="1 2">
    <name type="scientific">Thalassobaculum fulvum</name>
    <dbReference type="NCBI Taxonomy" id="1633335"/>
    <lineage>
        <taxon>Bacteria</taxon>
        <taxon>Pseudomonadati</taxon>
        <taxon>Pseudomonadota</taxon>
        <taxon>Alphaproteobacteria</taxon>
        <taxon>Rhodospirillales</taxon>
        <taxon>Thalassobaculaceae</taxon>
        <taxon>Thalassobaculum</taxon>
    </lineage>
</organism>